<feature type="region of interest" description="Disordered" evidence="1">
    <location>
        <begin position="79"/>
        <end position="98"/>
    </location>
</feature>
<evidence type="ECO:0000313" key="5">
    <source>
        <dbReference type="Proteomes" id="UP001597119"/>
    </source>
</evidence>
<dbReference type="Pfam" id="PF24463">
    <property type="entry name" value="DUF7577"/>
    <property type="match status" value="1"/>
</dbReference>
<dbReference type="RefSeq" id="WP_247372953.1">
    <property type="nucleotide sequence ID" value="NZ_JALLGV010000001.1"/>
</dbReference>
<feature type="domain" description="DUF7577" evidence="3">
    <location>
        <begin position="55"/>
        <end position="80"/>
    </location>
</feature>
<feature type="transmembrane region" description="Helical" evidence="2">
    <location>
        <begin position="6"/>
        <end position="26"/>
    </location>
</feature>
<evidence type="ECO:0000259" key="3">
    <source>
        <dbReference type="Pfam" id="PF24463"/>
    </source>
</evidence>
<comment type="caution">
    <text evidence="4">The sequence shown here is derived from an EMBL/GenBank/DDBJ whole genome shotgun (WGS) entry which is preliminary data.</text>
</comment>
<name>A0ABD6CDS5_9EURY</name>
<organism evidence="4 5">
    <name type="scientific">Halorientalis brevis</name>
    <dbReference type="NCBI Taxonomy" id="1126241"/>
    <lineage>
        <taxon>Archaea</taxon>
        <taxon>Methanobacteriati</taxon>
        <taxon>Methanobacteriota</taxon>
        <taxon>Stenosarchaea group</taxon>
        <taxon>Halobacteria</taxon>
        <taxon>Halobacteriales</taxon>
        <taxon>Haloarculaceae</taxon>
        <taxon>Halorientalis</taxon>
    </lineage>
</organism>
<feature type="compositionally biased region" description="Polar residues" evidence="1">
    <location>
        <begin position="79"/>
        <end position="92"/>
    </location>
</feature>
<proteinExistence type="predicted"/>
<dbReference type="AlphaFoldDB" id="A0ABD6CDS5"/>
<evidence type="ECO:0000256" key="1">
    <source>
        <dbReference type="SAM" id="MobiDB-lite"/>
    </source>
</evidence>
<keyword evidence="5" id="KW-1185">Reference proteome</keyword>
<protein>
    <recommendedName>
        <fullName evidence="3">DUF7577 domain-containing protein</fullName>
    </recommendedName>
</protein>
<evidence type="ECO:0000256" key="2">
    <source>
        <dbReference type="SAM" id="Phobius"/>
    </source>
</evidence>
<sequence>MGPDLWMQGAVVGLALAQLLVFWVLYRRSEVLGFTTDGRPATPGGKTATSDEERAVVCPDCGSANEPGFQYCQNCVSELPGTASSPDANDTPQGRGLS</sequence>
<accession>A0ABD6CDS5</accession>
<evidence type="ECO:0000313" key="4">
    <source>
        <dbReference type="EMBL" id="MFD1587573.1"/>
    </source>
</evidence>
<keyword evidence="2" id="KW-0812">Transmembrane</keyword>
<dbReference type="InterPro" id="IPR055999">
    <property type="entry name" value="DUF7577"/>
</dbReference>
<keyword evidence="2" id="KW-0472">Membrane</keyword>
<reference evidence="4 5" key="1">
    <citation type="journal article" date="2019" name="Int. J. Syst. Evol. Microbiol.">
        <title>The Global Catalogue of Microorganisms (GCM) 10K type strain sequencing project: providing services to taxonomists for standard genome sequencing and annotation.</title>
        <authorList>
            <consortium name="The Broad Institute Genomics Platform"/>
            <consortium name="The Broad Institute Genome Sequencing Center for Infectious Disease"/>
            <person name="Wu L."/>
            <person name="Ma J."/>
        </authorList>
    </citation>
    <scope>NUCLEOTIDE SEQUENCE [LARGE SCALE GENOMIC DNA]</scope>
    <source>
        <strain evidence="4 5">CGMCC 1.12125</strain>
    </source>
</reference>
<gene>
    <name evidence="4" type="ORF">ACFR9U_11300</name>
</gene>
<dbReference type="Proteomes" id="UP001597119">
    <property type="component" value="Unassembled WGS sequence"/>
</dbReference>
<keyword evidence="2" id="KW-1133">Transmembrane helix</keyword>
<dbReference type="EMBL" id="JBHUDJ010000003">
    <property type="protein sequence ID" value="MFD1587573.1"/>
    <property type="molecule type" value="Genomic_DNA"/>
</dbReference>